<dbReference type="PANTHER" id="PTHR11075:SF54">
    <property type="entry name" value="LARGE RIBOSOMAL SUBUNIT PROTEIN ML62"/>
    <property type="match status" value="1"/>
</dbReference>
<dbReference type="Proteomes" id="UP000001744">
    <property type="component" value="Unassembled WGS sequence"/>
</dbReference>
<dbReference type="Pfam" id="PF00472">
    <property type="entry name" value="RF-1"/>
    <property type="match status" value="1"/>
</dbReference>
<evidence type="ECO:0000313" key="4">
    <source>
        <dbReference type="Proteomes" id="UP000001744"/>
    </source>
</evidence>
<dbReference type="EMBL" id="KE651168">
    <property type="protein sequence ID" value="EEB06188.1"/>
    <property type="molecule type" value="Genomic_DNA"/>
</dbReference>
<keyword evidence="4" id="KW-1185">Reference proteome</keyword>
<dbReference type="VEuPathDB" id="FungiDB:SJAG_05221"/>
<dbReference type="GO" id="GO:0003747">
    <property type="term" value="F:translation release factor activity"/>
    <property type="evidence" value="ECO:0007669"/>
    <property type="project" value="InterPro"/>
</dbReference>
<dbReference type="GO" id="GO:0032543">
    <property type="term" value="P:mitochondrial translation"/>
    <property type="evidence" value="ECO:0007669"/>
    <property type="project" value="UniProtKB-ARBA"/>
</dbReference>
<dbReference type="RefSeq" id="XP_002172481.1">
    <property type="nucleotide sequence ID" value="XM_002172445.1"/>
</dbReference>
<feature type="domain" description="Prokaryotic-type class I peptide chain release factors" evidence="1">
    <location>
        <begin position="31"/>
        <end position="47"/>
    </location>
</feature>
<dbReference type="AlphaFoldDB" id="B6K038"/>
<dbReference type="OMA" id="TINAICS"/>
<dbReference type="PANTHER" id="PTHR11075">
    <property type="entry name" value="PEPTIDE CHAIN RELEASE FACTOR"/>
    <property type="match status" value="1"/>
</dbReference>
<dbReference type="InterPro" id="IPR000352">
    <property type="entry name" value="Pep_chain_release_fac_I"/>
</dbReference>
<reference evidence="2 4" key="1">
    <citation type="journal article" date="2011" name="Science">
        <title>Comparative functional genomics of the fission yeasts.</title>
        <authorList>
            <person name="Rhind N."/>
            <person name="Chen Z."/>
            <person name="Yassour M."/>
            <person name="Thompson D.A."/>
            <person name="Haas B.J."/>
            <person name="Habib N."/>
            <person name="Wapinski I."/>
            <person name="Roy S."/>
            <person name="Lin M.F."/>
            <person name="Heiman D.I."/>
            <person name="Young S.K."/>
            <person name="Furuya K."/>
            <person name="Guo Y."/>
            <person name="Pidoux A."/>
            <person name="Chen H.M."/>
            <person name="Robbertse B."/>
            <person name="Goldberg J.M."/>
            <person name="Aoki K."/>
            <person name="Bayne E.H."/>
            <person name="Berlin A.M."/>
            <person name="Desjardins C.A."/>
            <person name="Dobbs E."/>
            <person name="Dukaj L."/>
            <person name="Fan L."/>
            <person name="FitzGerald M.G."/>
            <person name="French C."/>
            <person name="Gujja S."/>
            <person name="Hansen K."/>
            <person name="Keifenheim D."/>
            <person name="Levin J.Z."/>
            <person name="Mosher R.A."/>
            <person name="Mueller C.A."/>
            <person name="Pfiffner J."/>
            <person name="Priest M."/>
            <person name="Russ C."/>
            <person name="Smialowska A."/>
            <person name="Swoboda P."/>
            <person name="Sykes S.M."/>
            <person name="Vaughn M."/>
            <person name="Vengrova S."/>
            <person name="Yoder R."/>
            <person name="Zeng Q."/>
            <person name="Allshire R."/>
            <person name="Baulcombe D."/>
            <person name="Birren B.W."/>
            <person name="Brown W."/>
            <person name="Ekwall K."/>
            <person name="Kellis M."/>
            <person name="Leatherwood J."/>
            <person name="Levin H."/>
            <person name="Margalit H."/>
            <person name="Martienssen R."/>
            <person name="Nieduszynski C.A."/>
            <person name="Spatafora J.W."/>
            <person name="Friedman N."/>
            <person name="Dalgaard J.Z."/>
            <person name="Baumann P."/>
            <person name="Niki H."/>
            <person name="Regev A."/>
            <person name="Nusbaum C."/>
        </authorList>
    </citation>
    <scope>NUCLEOTIDE SEQUENCE [LARGE SCALE GENOMIC DNA]</scope>
    <source>
        <strain evidence="4">yFS275 / FY16936</strain>
    </source>
</reference>
<dbReference type="SUPFAM" id="SSF110916">
    <property type="entry name" value="Peptidyl-tRNA hydrolase domain-like"/>
    <property type="match status" value="1"/>
</dbReference>
<dbReference type="GO" id="GO:0005739">
    <property type="term" value="C:mitochondrion"/>
    <property type="evidence" value="ECO:0007669"/>
    <property type="project" value="UniProtKB-ARBA"/>
</dbReference>
<dbReference type="HOGENOM" id="CLU_089470_6_3_1"/>
<dbReference type="JaponicusDB" id="SJAG_05221">
    <property type="gene designation" value="pth4"/>
</dbReference>
<dbReference type="PROSITE" id="PS00745">
    <property type="entry name" value="RF_PROK_I"/>
    <property type="match status" value="1"/>
</dbReference>
<sequence>MQVFRTIWKTGRILHNFTVRLPTCIKFTTAASRGPGGQNVNRVNSKVTMSIPLNDLRQQLPEKIFNYLTTNSLFRPFIKQSVIQIVSKTSRSQFVNKKLCLERLALLVSQAAQHVTPSDPSPGQVKRVEKLKRMHNKQRLLDKSKHSLKKQARRETI</sequence>
<dbReference type="STRING" id="402676.B6K038"/>
<accession>B6K038</accession>
<dbReference type="InterPro" id="IPR052104">
    <property type="entry name" value="Mito_Release_Factor_mL62"/>
</dbReference>
<dbReference type="Gene3D" id="3.30.160.20">
    <property type="match status" value="1"/>
</dbReference>
<name>B6K038_SCHJY</name>
<proteinExistence type="predicted"/>
<gene>
    <name evidence="3" type="primary">pth4</name>
    <name evidence="2" type="ORF">SJAG_05221</name>
</gene>
<dbReference type="GeneID" id="7048377"/>
<evidence type="ECO:0000313" key="3">
    <source>
        <dbReference type="JaponicusDB" id="SJAG_05221"/>
    </source>
</evidence>
<protein>
    <submittedName>
        <fullName evidence="2">Translation release factor</fullName>
    </submittedName>
</protein>
<evidence type="ECO:0000259" key="1">
    <source>
        <dbReference type="PROSITE" id="PS00745"/>
    </source>
</evidence>
<dbReference type="OrthoDB" id="270639at2759"/>
<organism evidence="2 4">
    <name type="scientific">Schizosaccharomyces japonicus (strain yFS275 / FY16936)</name>
    <name type="common">Fission yeast</name>
    <dbReference type="NCBI Taxonomy" id="402676"/>
    <lineage>
        <taxon>Eukaryota</taxon>
        <taxon>Fungi</taxon>
        <taxon>Dikarya</taxon>
        <taxon>Ascomycota</taxon>
        <taxon>Taphrinomycotina</taxon>
        <taxon>Schizosaccharomycetes</taxon>
        <taxon>Schizosaccharomycetales</taxon>
        <taxon>Schizosaccharomycetaceae</taxon>
        <taxon>Schizosaccharomyces</taxon>
    </lineage>
</organism>
<dbReference type="eggNOG" id="KOG3429">
    <property type="taxonomic scope" value="Eukaryota"/>
</dbReference>
<evidence type="ECO:0000313" key="2">
    <source>
        <dbReference type="EMBL" id="EEB06188.1"/>
    </source>
</evidence>